<dbReference type="EMBL" id="BAAFSV010000004">
    <property type="protein sequence ID" value="GAB1317679.1"/>
    <property type="molecule type" value="Genomic_DNA"/>
</dbReference>
<comment type="caution">
    <text evidence="2">The sequence shown here is derived from an EMBL/GenBank/DDBJ whole genome shotgun (WGS) entry which is preliminary data.</text>
</comment>
<evidence type="ECO:0000313" key="3">
    <source>
        <dbReference type="Proteomes" id="UP001628179"/>
    </source>
</evidence>
<organism evidence="2 3">
    <name type="scientific">Madurella fahalii</name>
    <dbReference type="NCBI Taxonomy" id="1157608"/>
    <lineage>
        <taxon>Eukaryota</taxon>
        <taxon>Fungi</taxon>
        <taxon>Dikarya</taxon>
        <taxon>Ascomycota</taxon>
        <taxon>Pezizomycotina</taxon>
        <taxon>Sordariomycetes</taxon>
        <taxon>Sordariomycetidae</taxon>
        <taxon>Sordariales</taxon>
        <taxon>Sordariales incertae sedis</taxon>
        <taxon>Madurella</taxon>
    </lineage>
</organism>
<dbReference type="GeneID" id="98178632"/>
<dbReference type="Proteomes" id="UP001628179">
    <property type="component" value="Unassembled WGS sequence"/>
</dbReference>
<reference evidence="2 3" key="1">
    <citation type="submission" date="2024-09" db="EMBL/GenBank/DDBJ databases">
        <title>Itraconazole resistance in Madurella fahalii resulting from another homologue of gene encoding cytochrome P450 14-alpha sterol demethylase (CYP51).</title>
        <authorList>
            <person name="Yoshioka I."/>
            <person name="Fahal A.H."/>
            <person name="Kaneko S."/>
            <person name="Yaguchi T."/>
        </authorList>
    </citation>
    <scope>NUCLEOTIDE SEQUENCE [LARGE SCALE GENOMIC DNA]</scope>
    <source>
        <strain evidence="2 3">IFM 68171</strain>
    </source>
</reference>
<dbReference type="RefSeq" id="XP_070919410.1">
    <property type="nucleotide sequence ID" value="XM_071063309.1"/>
</dbReference>
<feature type="region of interest" description="Disordered" evidence="1">
    <location>
        <begin position="75"/>
        <end position="99"/>
    </location>
</feature>
<accession>A0ABQ0GIU8</accession>
<sequence>MPSMSPLVSPPLDVARPPMTEALTSRPHTVSSAVSKISKPPPNSIGANRLALVFPTIALFTLARDILGMRVHGSVGRESKTPTAKGMIDEQKKERGDRAEEDDEALLKSVLAIFPSAAAGADGGLDNRAAKVGRIVQVLVDIISAVSRRAQQGNVPDDAGDSSVIDSLLDSAWAILPNGNGAATDFSTATVMLDLHPISPGSSWANDQGSSAEYPSRTGSSSASISAATMSEVASDISQFIDRMGINATGMWVDQDGPVYQEDVAEPNRAKRKRARTRFGLGGGEAGDYL</sequence>
<feature type="compositionally biased region" description="Basic and acidic residues" evidence="1">
    <location>
        <begin position="87"/>
        <end position="98"/>
    </location>
</feature>
<proteinExistence type="predicted"/>
<protein>
    <submittedName>
        <fullName evidence="2">Uncharacterized protein</fullName>
    </submittedName>
</protein>
<evidence type="ECO:0000256" key="1">
    <source>
        <dbReference type="SAM" id="MobiDB-lite"/>
    </source>
</evidence>
<keyword evidence="3" id="KW-1185">Reference proteome</keyword>
<gene>
    <name evidence="2" type="ORF">MFIFM68171_07889</name>
</gene>
<name>A0ABQ0GIU8_9PEZI</name>
<feature type="region of interest" description="Disordered" evidence="1">
    <location>
        <begin position="202"/>
        <end position="222"/>
    </location>
</feature>
<feature type="compositionally biased region" description="Polar residues" evidence="1">
    <location>
        <begin position="202"/>
        <end position="219"/>
    </location>
</feature>
<evidence type="ECO:0000313" key="2">
    <source>
        <dbReference type="EMBL" id="GAB1317679.1"/>
    </source>
</evidence>